<keyword evidence="1" id="KW-0238">DNA-binding</keyword>
<name>A0A5B8NQ84_9CHRO</name>
<dbReference type="SUPFAM" id="SSF47781">
    <property type="entry name" value="RuvA domain 2-like"/>
    <property type="match status" value="2"/>
</dbReference>
<dbReference type="GO" id="GO:0015628">
    <property type="term" value="P:protein secretion by the type II secretion system"/>
    <property type="evidence" value="ECO:0007669"/>
    <property type="project" value="TreeGrafter"/>
</dbReference>
<dbReference type="Proteomes" id="UP000318453">
    <property type="component" value="Chromosome"/>
</dbReference>
<protein>
    <submittedName>
        <fullName evidence="1">ComEA family DNA-binding protein</fullName>
    </submittedName>
</protein>
<dbReference type="AlphaFoldDB" id="A0A5B8NQ84"/>
<proteinExistence type="predicted"/>
<sequence>MTGYFRKLSLRQKIRNNPYYRFQSLEEVAIAQSLNITIDVNTATVDDWLRLPGFSIRQAQTLTALTATGVQFYSLEDIAAALNIPVQRLEPLAPILSFCFTESDPEIAPPSLNVNTATAEELARLPFFDQAFAETVVQNRQHYGTYCNLADFHQRLGLNSDLTSQLMHYLRFS</sequence>
<accession>A0A5B8NQ84</accession>
<dbReference type="Gene3D" id="1.10.150.320">
    <property type="entry name" value="Photosystem II 12 kDa extrinsic protein"/>
    <property type="match status" value="1"/>
</dbReference>
<dbReference type="OrthoDB" id="510410at2"/>
<dbReference type="Pfam" id="PF12836">
    <property type="entry name" value="HHH_3"/>
    <property type="match status" value="1"/>
</dbReference>
<organism evidence="1 2">
    <name type="scientific">Euhalothece natronophila Z-M001</name>
    <dbReference type="NCBI Taxonomy" id="522448"/>
    <lineage>
        <taxon>Bacteria</taxon>
        <taxon>Bacillati</taxon>
        <taxon>Cyanobacteriota</taxon>
        <taxon>Cyanophyceae</taxon>
        <taxon>Oscillatoriophycideae</taxon>
        <taxon>Chroococcales</taxon>
        <taxon>Halothecacae</taxon>
        <taxon>Halothece cluster</taxon>
        <taxon>Euhalothece</taxon>
    </lineage>
</organism>
<dbReference type="GO" id="GO:0003677">
    <property type="term" value="F:DNA binding"/>
    <property type="evidence" value="ECO:0007669"/>
    <property type="project" value="UniProtKB-KW"/>
</dbReference>
<dbReference type="InterPro" id="IPR051675">
    <property type="entry name" value="Endo/Exo/Phosphatase_dom_1"/>
</dbReference>
<dbReference type="PANTHER" id="PTHR21180">
    <property type="entry name" value="ENDONUCLEASE/EXONUCLEASE/PHOSPHATASE FAMILY DOMAIN-CONTAINING PROTEIN 1"/>
    <property type="match status" value="1"/>
</dbReference>
<dbReference type="KEGG" id="enn:FRE64_10735"/>
<gene>
    <name evidence="1" type="ORF">FRE64_10735</name>
</gene>
<keyword evidence="2" id="KW-1185">Reference proteome</keyword>
<dbReference type="InterPro" id="IPR010994">
    <property type="entry name" value="RuvA_2-like"/>
</dbReference>
<dbReference type="EMBL" id="CP042326">
    <property type="protein sequence ID" value="QDZ40389.1"/>
    <property type="molecule type" value="Genomic_DNA"/>
</dbReference>
<dbReference type="RefSeq" id="WP_146296095.1">
    <property type="nucleotide sequence ID" value="NZ_CP042326.1"/>
</dbReference>
<dbReference type="GO" id="GO:0015627">
    <property type="term" value="C:type II protein secretion system complex"/>
    <property type="evidence" value="ECO:0007669"/>
    <property type="project" value="TreeGrafter"/>
</dbReference>
<dbReference type="PANTHER" id="PTHR21180:SF32">
    <property type="entry name" value="ENDONUCLEASE_EXONUCLEASE_PHOSPHATASE FAMILY DOMAIN-CONTAINING PROTEIN 1"/>
    <property type="match status" value="1"/>
</dbReference>
<evidence type="ECO:0000313" key="2">
    <source>
        <dbReference type="Proteomes" id="UP000318453"/>
    </source>
</evidence>
<reference evidence="1 2" key="1">
    <citation type="submission" date="2019-08" db="EMBL/GenBank/DDBJ databases">
        <title>Carotenoids and Carotenoid Binding Proteins in the Halophilic Cyanobacterium Euhalothece sp. ZM00.</title>
        <authorList>
            <person name="Cho S.M."/>
            <person name="Song J.Y."/>
            <person name="Park Y.-I."/>
        </authorList>
    </citation>
    <scope>NUCLEOTIDE SEQUENCE [LARGE SCALE GENOMIC DNA]</scope>
    <source>
        <strain evidence="1 2">Z-M001</strain>
    </source>
</reference>
<evidence type="ECO:0000313" key="1">
    <source>
        <dbReference type="EMBL" id="QDZ40389.1"/>
    </source>
</evidence>